<name>A0A328BWI8_9BACT</name>
<sequence length="180" mass="20911">MHLSYSLQADDFLHYQLYAASHSPVVRRSRLRSWIIITLAFVSLAYIFYQEHVTSLMVYFALLAVASAALYPLYSRWRYKRHYRKHIETNYQGQIGATVVLELTDSLLRSVDKASRNELQLRELYQIVETSQAFLLRYNPAGAVIVPKNQVDVAALASELHRLANLNGIEYVDDQSWQWK</sequence>
<keyword evidence="3" id="KW-1185">Reference proteome</keyword>
<dbReference type="EMBL" id="QHKM01000001">
    <property type="protein sequence ID" value="RAK70426.1"/>
    <property type="molecule type" value="Genomic_DNA"/>
</dbReference>
<protein>
    <recommendedName>
        <fullName evidence="4">YcxB-like protein domain-containing protein</fullName>
    </recommendedName>
</protein>
<dbReference type="OrthoDB" id="1121049at2"/>
<organism evidence="2 3">
    <name type="scientific">Hymenobacter edaphi</name>
    <dbReference type="NCBI Taxonomy" id="2211146"/>
    <lineage>
        <taxon>Bacteria</taxon>
        <taxon>Pseudomonadati</taxon>
        <taxon>Bacteroidota</taxon>
        <taxon>Cytophagia</taxon>
        <taxon>Cytophagales</taxon>
        <taxon>Hymenobacteraceae</taxon>
        <taxon>Hymenobacter</taxon>
    </lineage>
</organism>
<feature type="transmembrane region" description="Helical" evidence="1">
    <location>
        <begin position="31"/>
        <end position="49"/>
    </location>
</feature>
<accession>A0A328BWI8</accession>
<proteinExistence type="predicted"/>
<dbReference type="RefSeq" id="WP_111477176.1">
    <property type="nucleotide sequence ID" value="NZ_QHKM01000001.1"/>
</dbReference>
<reference evidence="3" key="1">
    <citation type="submission" date="2018-05" db="EMBL/GenBank/DDBJ databases">
        <authorList>
            <person name="Nie L."/>
        </authorList>
    </citation>
    <scope>NUCLEOTIDE SEQUENCE [LARGE SCALE GENOMIC DNA]</scope>
    <source>
        <strain evidence="3">NL</strain>
    </source>
</reference>
<dbReference type="Proteomes" id="UP000248553">
    <property type="component" value="Unassembled WGS sequence"/>
</dbReference>
<keyword evidence="1" id="KW-0812">Transmembrane</keyword>
<dbReference type="AlphaFoldDB" id="A0A328BWI8"/>
<feature type="transmembrane region" description="Helical" evidence="1">
    <location>
        <begin position="55"/>
        <end position="74"/>
    </location>
</feature>
<evidence type="ECO:0008006" key="4">
    <source>
        <dbReference type="Google" id="ProtNLM"/>
    </source>
</evidence>
<keyword evidence="1" id="KW-1133">Transmembrane helix</keyword>
<keyword evidence="1" id="KW-0472">Membrane</keyword>
<evidence type="ECO:0000256" key="1">
    <source>
        <dbReference type="SAM" id="Phobius"/>
    </source>
</evidence>
<gene>
    <name evidence="2" type="ORF">DLM85_06210</name>
</gene>
<comment type="caution">
    <text evidence="2">The sequence shown here is derived from an EMBL/GenBank/DDBJ whole genome shotgun (WGS) entry which is preliminary data.</text>
</comment>
<evidence type="ECO:0000313" key="2">
    <source>
        <dbReference type="EMBL" id="RAK70426.1"/>
    </source>
</evidence>
<evidence type="ECO:0000313" key="3">
    <source>
        <dbReference type="Proteomes" id="UP000248553"/>
    </source>
</evidence>